<protein>
    <submittedName>
        <fullName evidence="1">Uncharacterized protein</fullName>
    </submittedName>
</protein>
<name>A0A6J5F3S6_9BURK</name>
<dbReference type="AlphaFoldDB" id="A0A6J5F3S6"/>
<evidence type="ECO:0000313" key="1">
    <source>
        <dbReference type="EMBL" id="CAB3773023.1"/>
    </source>
</evidence>
<sequence>MFTVMCAAPSAASAALPVMCLARKSTSITWLSVRPDTIRSPRFTSVSASTRAFSTTFSWYALNSGDSASLNATAFAAITCISGPPWIPGKIAELIGFSYSDFIRITPPRGPRRLLCVVVVTKSACGTGFGYTPAAIRPA</sequence>
<dbReference type="Proteomes" id="UP000494135">
    <property type="component" value="Unassembled WGS sequence"/>
</dbReference>
<gene>
    <name evidence="1" type="ORF">LMG29660_07255</name>
</gene>
<proteinExistence type="predicted"/>
<evidence type="ECO:0000313" key="2">
    <source>
        <dbReference type="Proteomes" id="UP000494135"/>
    </source>
</evidence>
<dbReference type="EMBL" id="CADIKG010000060">
    <property type="protein sequence ID" value="CAB3773023.1"/>
    <property type="molecule type" value="Genomic_DNA"/>
</dbReference>
<reference evidence="1 2" key="1">
    <citation type="submission" date="2020-04" db="EMBL/GenBank/DDBJ databases">
        <authorList>
            <person name="De Canck E."/>
        </authorList>
    </citation>
    <scope>NUCLEOTIDE SEQUENCE [LARGE SCALE GENOMIC DNA]</scope>
    <source>
        <strain evidence="1 2">LMG 29660</strain>
    </source>
</reference>
<organism evidence="1 2">
    <name type="scientific">Burkholderia puraquae</name>
    <dbReference type="NCBI Taxonomy" id="1904757"/>
    <lineage>
        <taxon>Bacteria</taxon>
        <taxon>Pseudomonadati</taxon>
        <taxon>Pseudomonadota</taxon>
        <taxon>Betaproteobacteria</taxon>
        <taxon>Burkholderiales</taxon>
        <taxon>Burkholderiaceae</taxon>
        <taxon>Burkholderia</taxon>
        <taxon>Burkholderia cepacia complex</taxon>
    </lineage>
</organism>
<accession>A0A6J5F3S6</accession>